<gene>
    <name evidence="4" type="ORF">ACFSFY_02705</name>
</gene>
<dbReference type="InterPro" id="IPR027417">
    <property type="entry name" value="P-loop_NTPase"/>
</dbReference>
<reference evidence="5" key="1">
    <citation type="journal article" date="2019" name="Int. J. Syst. Evol. Microbiol.">
        <title>The Global Catalogue of Microorganisms (GCM) 10K type strain sequencing project: providing services to taxonomists for standard genome sequencing and annotation.</title>
        <authorList>
            <consortium name="The Broad Institute Genomics Platform"/>
            <consortium name="The Broad Institute Genome Sequencing Center for Infectious Disease"/>
            <person name="Wu L."/>
            <person name="Ma J."/>
        </authorList>
    </citation>
    <scope>NUCLEOTIDE SEQUENCE [LARGE SCALE GENOMIC DNA]</scope>
    <source>
        <strain evidence="5">CGMCC 4.7177</strain>
    </source>
</reference>
<dbReference type="RefSeq" id="WP_381535645.1">
    <property type="nucleotide sequence ID" value="NZ_JBHUGI010000005.1"/>
</dbReference>
<sequence length="967" mass="111836">MIIEKLSIYGFGKHEDLTIELGPGINVLYGLNEAGKTTIQQFILHVLFGFPQRNSTLLRYEPKSGGKYGGQIQLIDEVYGTCVVERIRGKSAGEVTVHFQDGTTGNEEQLKVLLRHYDRGSFESIFSFSLLQLQGFEKMNQDELSRTLLASGTTGVDSLLLLEKKMEKTMNDLFKKSGKVPEMNVKIAELRELELDIKVEQEKVEEYTPAINRINYIDAELLKLHETKRKIDETIRNLKILRQALPLYIKKELLENELKKLGMIDFPTDGIRRFESLSERLKEITAKKQRIEDEIKELEKRKPLEIDADRRTEMELLLAQESEWHYFRTTSKTAEDEIRRLEGMKHRIFDRLGMKDKELEIQLSNADVSIRKEEEMHDLITELSNCKNQITFAEQRQHQIEKDIEENQTELVLIENEGAPSLDEIERVNNWGRIQEKLAEAKAYVLLGGKTTSNNTHRTPLFLVLVAVILFIFTFIQKELTLGIVGLIIFGFAVYLFLKSRSVTKKDPLLDEMTEFIRSHSGKEEEMEQLKQRIQVFNQKREVLKNSLTKSVEKLQVVETELEMLQIEEDRIESSLIQFLGIYGFDGLPSPGIVPELFRMIREWQEIMRDLLVIRQEKSDVDLKIGERIKEIESVLRKMVPPEAIYEMLRRESIQLNEEIETSTFISSNVDRLIPLLTETTLLVDSTKESLNLLLREAGAENEEDLYLIYDNYLQIKRLKDQLTDTKAQLSANNLLELNKGMTEEELRNKGNSAELELLSINEQINELINEKAELVHKTKQLLTDETYSQKLQLFEMKKAEFGELAIKWSQNKAISEAIKRTMSELKEKKLPEVLKSAAELFCNLTDENYSSLVVTNEGYFEAVQSNGIHYPVVELSQATKEQAYISLRLALAASLKGSAPFPIIMDDPFVHFDGKRLSNIIETVSKLGQQRQFIYFTCHKDMKEKWQDANVLDISRLGREQEEFIR</sequence>
<keyword evidence="1" id="KW-0175">Coiled coil</keyword>
<dbReference type="SUPFAM" id="SSF52540">
    <property type="entry name" value="P-loop containing nucleoside triphosphate hydrolases"/>
    <property type="match status" value="1"/>
</dbReference>
<name>A0ABW4SCA1_9BACL</name>
<dbReference type="EMBL" id="JBHUGI010000005">
    <property type="protein sequence ID" value="MFD1926986.1"/>
    <property type="molecule type" value="Genomic_DNA"/>
</dbReference>
<dbReference type="InterPro" id="IPR038734">
    <property type="entry name" value="YhaN_AAA"/>
</dbReference>
<accession>A0ABW4SCA1</accession>
<keyword evidence="5" id="KW-1185">Reference proteome</keyword>
<evidence type="ECO:0000256" key="1">
    <source>
        <dbReference type="SAM" id="Coils"/>
    </source>
</evidence>
<feature type="coiled-coil region" evidence="1">
    <location>
        <begin position="513"/>
        <end position="575"/>
    </location>
</feature>
<comment type="caution">
    <text evidence="4">The sequence shown here is derived from an EMBL/GenBank/DDBJ whole genome shotgun (WGS) entry which is preliminary data.</text>
</comment>
<dbReference type="PANTHER" id="PTHR41259">
    <property type="entry name" value="DOUBLE-STRAND BREAK REPAIR RAD50 ATPASE, PUTATIVE-RELATED"/>
    <property type="match status" value="1"/>
</dbReference>
<proteinExistence type="predicted"/>
<dbReference type="Gene3D" id="3.40.50.300">
    <property type="entry name" value="P-loop containing nucleotide triphosphate hydrolases"/>
    <property type="match status" value="2"/>
</dbReference>
<feature type="transmembrane region" description="Helical" evidence="2">
    <location>
        <begin position="482"/>
        <end position="498"/>
    </location>
</feature>
<dbReference type="PANTHER" id="PTHR41259:SF1">
    <property type="entry name" value="DOUBLE-STRAND BREAK REPAIR RAD50 ATPASE, PUTATIVE-RELATED"/>
    <property type="match status" value="1"/>
</dbReference>
<feature type="coiled-coil region" evidence="1">
    <location>
        <begin position="751"/>
        <end position="778"/>
    </location>
</feature>
<dbReference type="Proteomes" id="UP001597218">
    <property type="component" value="Unassembled WGS sequence"/>
</dbReference>
<keyword evidence="2" id="KW-0472">Membrane</keyword>
<evidence type="ECO:0000259" key="3">
    <source>
        <dbReference type="Pfam" id="PF13514"/>
    </source>
</evidence>
<keyword evidence="2" id="KW-0812">Transmembrane</keyword>
<keyword evidence="2" id="KW-1133">Transmembrane helix</keyword>
<evidence type="ECO:0000313" key="5">
    <source>
        <dbReference type="Proteomes" id="UP001597218"/>
    </source>
</evidence>
<feature type="transmembrane region" description="Helical" evidence="2">
    <location>
        <begin position="459"/>
        <end position="476"/>
    </location>
</feature>
<protein>
    <submittedName>
        <fullName evidence="4">AAA family ATPase</fullName>
    </submittedName>
</protein>
<feature type="coiled-coil region" evidence="1">
    <location>
        <begin position="274"/>
        <end position="308"/>
    </location>
</feature>
<feature type="coiled-coil region" evidence="1">
    <location>
        <begin position="376"/>
        <end position="417"/>
    </location>
</feature>
<organism evidence="4 5">
    <name type="scientific">Sporosarcina siberiensis</name>
    <dbReference type="NCBI Taxonomy" id="1365606"/>
    <lineage>
        <taxon>Bacteria</taxon>
        <taxon>Bacillati</taxon>
        <taxon>Bacillota</taxon>
        <taxon>Bacilli</taxon>
        <taxon>Bacillales</taxon>
        <taxon>Caryophanaceae</taxon>
        <taxon>Sporosarcina</taxon>
    </lineage>
</organism>
<feature type="coiled-coil region" evidence="1">
    <location>
        <begin position="183"/>
        <end position="244"/>
    </location>
</feature>
<feature type="domain" description="YhaN AAA" evidence="3">
    <location>
        <begin position="1"/>
        <end position="203"/>
    </location>
</feature>
<evidence type="ECO:0000313" key="4">
    <source>
        <dbReference type="EMBL" id="MFD1926986.1"/>
    </source>
</evidence>
<evidence type="ECO:0000256" key="2">
    <source>
        <dbReference type="SAM" id="Phobius"/>
    </source>
</evidence>
<dbReference type="Pfam" id="PF13514">
    <property type="entry name" value="AAA_27"/>
    <property type="match status" value="1"/>
</dbReference>